<keyword evidence="6" id="KW-0539">Nucleus</keyword>
<evidence type="ECO:0000256" key="3">
    <source>
        <dbReference type="ARBA" id="ARBA00023015"/>
    </source>
</evidence>
<proteinExistence type="predicted"/>
<dbReference type="EMBL" id="JAGPYM010000004">
    <property type="protein sequence ID" value="KAH6895583.1"/>
    <property type="molecule type" value="Genomic_DNA"/>
</dbReference>
<feature type="region of interest" description="Disordered" evidence="7">
    <location>
        <begin position="227"/>
        <end position="277"/>
    </location>
</feature>
<feature type="compositionally biased region" description="Pro residues" evidence="7">
    <location>
        <begin position="50"/>
        <end position="64"/>
    </location>
</feature>
<dbReference type="GO" id="GO:0008270">
    <property type="term" value="F:zinc ion binding"/>
    <property type="evidence" value="ECO:0007669"/>
    <property type="project" value="InterPro"/>
</dbReference>
<feature type="compositionally biased region" description="Basic and acidic residues" evidence="7">
    <location>
        <begin position="561"/>
        <end position="578"/>
    </location>
</feature>
<keyword evidence="10" id="KW-1185">Reference proteome</keyword>
<keyword evidence="5" id="KW-0804">Transcription</keyword>
<dbReference type="SMART" id="SM00066">
    <property type="entry name" value="GAL4"/>
    <property type="match status" value="1"/>
</dbReference>
<evidence type="ECO:0000256" key="4">
    <source>
        <dbReference type="ARBA" id="ARBA00023125"/>
    </source>
</evidence>
<feature type="region of interest" description="Disordered" evidence="7">
    <location>
        <begin position="36"/>
        <end position="186"/>
    </location>
</feature>
<dbReference type="InterPro" id="IPR001138">
    <property type="entry name" value="Zn2Cys6_DnaBD"/>
</dbReference>
<dbReference type="AlphaFoldDB" id="A0A9P9AT82"/>
<protein>
    <recommendedName>
        <fullName evidence="8">Zn(2)-C6 fungal-type domain-containing protein</fullName>
    </recommendedName>
</protein>
<gene>
    <name evidence="9" type="ORF">B0T10DRAFT_221557</name>
</gene>
<evidence type="ECO:0000256" key="6">
    <source>
        <dbReference type="ARBA" id="ARBA00023242"/>
    </source>
</evidence>
<evidence type="ECO:0000259" key="8">
    <source>
        <dbReference type="PROSITE" id="PS50048"/>
    </source>
</evidence>
<feature type="compositionally biased region" description="Basic and acidic residues" evidence="7">
    <location>
        <begin position="236"/>
        <end position="247"/>
    </location>
</feature>
<feature type="compositionally biased region" description="Basic and acidic residues" evidence="7">
    <location>
        <begin position="36"/>
        <end position="45"/>
    </location>
</feature>
<dbReference type="PROSITE" id="PS50048">
    <property type="entry name" value="ZN2_CY6_FUNGAL_2"/>
    <property type="match status" value="1"/>
</dbReference>
<name>A0A9P9AT82_9HYPO</name>
<dbReference type="GO" id="GO:0000981">
    <property type="term" value="F:DNA-binding transcription factor activity, RNA polymerase II-specific"/>
    <property type="evidence" value="ECO:0007669"/>
    <property type="project" value="InterPro"/>
</dbReference>
<evidence type="ECO:0000256" key="2">
    <source>
        <dbReference type="ARBA" id="ARBA00022833"/>
    </source>
</evidence>
<feature type="compositionally biased region" description="Basic and acidic residues" evidence="7">
    <location>
        <begin position="586"/>
        <end position="595"/>
    </location>
</feature>
<organism evidence="9 10">
    <name type="scientific">Thelonectria olida</name>
    <dbReference type="NCBI Taxonomy" id="1576542"/>
    <lineage>
        <taxon>Eukaryota</taxon>
        <taxon>Fungi</taxon>
        <taxon>Dikarya</taxon>
        <taxon>Ascomycota</taxon>
        <taxon>Pezizomycotina</taxon>
        <taxon>Sordariomycetes</taxon>
        <taxon>Hypocreomycetidae</taxon>
        <taxon>Hypocreales</taxon>
        <taxon>Nectriaceae</taxon>
        <taxon>Thelonectria</taxon>
    </lineage>
</organism>
<comment type="caution">
    <text evidence="9">The sequence shown here is derived from an EMBL/GenBank/DDBJ whole genome shotgun (WGS) entry which is preliminary data.</text>
</comment>
<dbReference type="InterPro" id="IPR036864">
    <property type="entry name" value="Zn2-C6_fun-type_DNA-bd_sf"/>
</dbReference>
<keyword evidence="2" id="KW-0862">Zinc</keyword>
<dbReference type="Gene3D" id="4.10.240.10">
    <property type="entry name" value="Zn(2)-C6 fungal-type DNA-binding domain"/>
    <property type="match status" value="1"/>
</dbReference>
<keyword evidence="4" id="KW-0238">DNA-binding</keyword>
<evidence type="ECO:0000313" key="10">
    <source>
        <dbReference type="Proteomes" id="UP000777438"/>
    </source>
</evidence>
<feature type="region of interest" description="Disordered" evidence="7">
    <location>
        <begin position="451"/>
        <end position="595"/>
    </location>
</feature>
<dbReference type="SUPFAM" id="SSF57701">
    <property type="entry name" value="Zn2/Cys6 DNA-binding domain"/>
    <property type="match status" value="1"/>
</dbReference>
<dbReference type="Pfam" id="PF00172">
    <property type="entry name" value="Zn_clus"/>
    <property type="match status" value="1"/>
</dbReference>
<evidence type="ECO:0000256" key="5">
    <source>
        <dbReference type="ARBA" id="ARBA00023163"/>
    </source>
</evidence>
<feature type="compositionally biased region" description="Pro residues" evidence="7">
    <location>
        <begin position="491"/>
        <end position="507"/>
    </location>
</feature>
<dbReference type="InterPro" id="IPR050335">
    <property type="entry name" value="ERT1_acuK_gluconeogen_tf"/>
</dbReference>
<dbReference type="PROSITE" id="PS00463">
    <property type="entry name" value="ZN2_CY6_FUNGAL_1"/>
    <property type="match status" value="1"/>
</dbReference>
<keyword evidence="1" id="KW-0479">Metal-binding</keyword>
<feature type="domain" description="Zn(2)-C6 fungal-type" evidence="8">
    <location>
        <begin position="195"/>
        <end position="224"/>
    </location>
</feature>
<evidence type="ECO:0000256" key="7">
    <source>
        <dbReference type="SAM" id="MobiDB-lite"/>
    </source>
</evidence>
<dbReference type="PANTHER" id="PTHR47659:SF4">
    <property type="entry name" value="ZN(II)2CYS6 TRANSCRIPTION FACTOR (EUROFUNG)"/>
    <property type="match status" value="1"/>
</dbReference>
<feature type="compositionally biased region" description="Polar residues" evidence="7">
    <location>
        <begin position="249"/>
        <end position="261"/>
    </location>
</feature>
<accession>A0A9P9AT82</accession>
<dbReference type="CDD" id="cd00067">
    <property type="entry name" value="GAL4"/>
    <property type="match status" value="1"/>
</dbReference>
<dbReference type="PANTHER" id="PTHR47659">
    <property type="entry name" value="ZN(II)2CYS6 TRANSCRIPTION FACTOR (EUROFUNG)-RELATED"/>
    <property type="match status" value="1"/>
</dbReference>
<dbReference type="Proteomes" id="UP000777438">
    <property type="component" value="Unassembled WGS sequence"/>
</dbReference>
<keyword evidence="3" id="KW-0805">Transcription regulation</keyword>
<dbReference type="GO" id="GO:0003677">
    <property type="term" value="F:DNA binding"/>
    <property type="evidence" value="ECO:0007669"/>
    <property type="project" value="UniProtKB-KW"/>
</dbReference>
<sequence>MLPRSIPVDVPPVSLGQRRGISDLARIALDLTWAPHRAEFDDSARSRAYPSPPMSGSPPLPPKPFQEAGERAQAPGGYPTVNPQDAYRRTSSQQPQIDHRGQPNMPPPLPRLYQQDQPDGMSYPYRRHEEPLAGPSSYPQLGVPPMGQQQGYLPTGAGPGAAAPYPAPGRPAAVEPQQMTSPKLQRKTKGHVASACVPCKRAHLRCDAQRPCSRCITNGKEESCIDVQHKKRGRPRLRDDRDTRYDQPRYSQPQDAPTQRPLTIYPSGSGLGSGEQMPPRYLERAPATDPNMYAAHSPIHGRVPEPVAFLNLQLEFAKVSPIFVEAVGGANMEGRNLSDVVVPAEREMVLAIRGQLLEEQTRKEPNYLPPILGRIDHIMQSLGFSAEEVGRFPLDRQEYLTFRSYDGQVRSYPVRLGLAKEGSIYFVVLLLNIPVRHPGYPPAPSPLAREVAPGYSAPPPQGHPAGYGPHTPVSATFDPARQRYSEGHMAPRPPGPPNPGPGMPPGGPSYAASPSRQEYPGPQSYHIPRSELTTPIQPRPQPAQAPQPSFQLPPIRAQPGRVEHAGEQSWPREERPGRVDIGGLIERPDVPGRPR</sequence>
<evidence type="ECO:0000256" key="1">
    <source>
        <dbReference type="ARBA" id="ARBA00022723"/>
    </source>
</evidence>
<dbReference type="OrthoDB" id="5575144at2759"/>
<evidence type="ECO:0000313" key="9">
    <source>
        <dbReference type="EMBL" id="KAH6895583.1"/>
    </source>
</evidence>
<feature type="compositionally biased region" description="Low complexity" evidence="7">
    <location>
        <begin position="154"/>
        <end position="164"/>
    </location>
</feature>
<reference evidence="9 10" key="1">
    <citation type="journal article" date="2021" name="Nat. Commun.">
        <title>Genetic determinants of endophytism in the Arabidopsis root mycobiome.</title>
        <authorList>
            <person name="Mesny F."/>
            <person name="Miyauchi S."/>
            <person name="Thiergart T."/>
            <person name="Pickel B."/>
            <person name="Atanasova L."/>
            <person name="Karlsson M."/>
            <person name="Huettel B."/>
            <person name="Barry K.W."/>
            <person name="Haridas S."/>
            <person name="Chen C."/>
            <person name="Bauer D."/>
            <person name="Andreopoulos W."/>
            <person name="Pangilinan J."/>
            <person name="LaButti K."/>
            <person name="Riley R."/>
            <person name="Lipzen A."/>
            <person name="Clum A."/>
            <person name="Drula E."/>
            <person name="Henrissat B."/>
            <person name="Kohler A."/>
            <person name="Grigoriev I.V."/>
            <person name="Martin F.M."/>
            <person name="Hacquard S."/>
        </authorList>
    </citation>
    <scope>NUCLEOTIDE SEQUENCE [LARGE SCALE GENOMIC DNA]</scope>
    <source>
        <strain evidence="9 10">MPI-CAGE-CH-0241</strain>
    </source>
</reference>